<dbReference type="InterPro" id="IPR036097">
    <property type="entry name" value="HisK_dim/P_sf"/>
</dbReference>
<accession>A0A1E3G1P5</accession>
<proteinExistence type="predicted"/>
<evidence type="ECO:0000256" key="5">
    <source>
        <dbReference type="SAM" id="Phobius"/>
    </source>
</evidence>
<evidence type="ECO:0000313" key="8">
    <source>
        <dbReference type="Proteomes" id="UP000094570"/>
    </source>
</evidence>
<gene>
    <name evidence="7" type="ORF">A4H02_06945</name>
</gene>
<evidence type="ECO:0000313" key="7">
    <source>
        <dbReference type="EMBL" id="ODN30189.1"/>
    </source>
</evidence>
<evidence type="ECO:0000256" key="2">
    <source>
        <dbReference type="ARBA" id="ARBA00012438"/>
    </source>
</evidence>
<dbReference type="InterPro" id="IPR005467">
    <property type="entry name" value="His_kinase_dom"/>
</dbReference>
<evidence type="ECO:0000256" key="4">
    <source>
        <dbReference type="SAM" id="Coils"/>
    </source>
</evidence>
<feature type="domain" description="Histidine kinase" evidence="6">
    <location>
        <begin position="217"/>
        <end position="447"/>
    </location>
</feature>
<keyword evidence="3" id="KW-0597">Phosphoprotein</keyword>
<dbReference type="Gene3D" id="1.10.287.130">
    <property type="match status" value="1"/>
</dbReference>
<evidence type="ECO:0000256" key="3">
    <source>
        <dbReference type="ARBA" id="ARBA00022553"/>
    </source>
</evidence>
<dbReference type="GO" id="GO:0000155">
    <property type="term" value="F:phosphorelay sensor kinase activity"/>
    <property type="evidence" value="ECO:0007669"/>
    <property type="project" value="InterPro"/>
</dbReference>
<dbReference type="InterPro" id="IPR003594">
    <property type="entry name" value="HATPase_dom"/>
</dbReference>
<dbReference type="PRINTS" id="PR00344">
    <property type="entry name" value="BCTRLSENSOR"/>
</dbReference>
<feature type="coiled-coil region" evidence="4">
    <location>
        <begin position="167"/>
        <end position="201"/>
    </location>
</feature>
<dbReference type="Proteomes" id="UP000094570">
    <property type="component" value="Unassembled WGS sequence"/>
</dbReference>
<dbReference type="EMBL" id="LWAF01000010">
    <property type="protein sequence ID" value="ODN30189.1"/>
    <property type="molecule type" value="Genomic_DNA"/>
</dbReference>
<comment type="catalytic activity">
    <reaction evidence="1">
        <text>ATP + protein L-histidine = ADP + protein N-phospho-L-histidine.</text>
        <dbReference type="EC" id="2.7.13.3"/>
    </reaction>
</comment>
<evidence type="ECO:0000259" key="6">
    <source>
        <dbReference type="PROSITE" id="PS50109"/>
    </source>
</evidence>
<keyword evidence="5" id="KW-1133">Transmembrane helix</keyword>
<dbReference type="SUPFAM" id="SSF47384">
    <property type="entry name" value="Homodimeric domain of signal transducing histidine kinase"/>
    <property type="match status" value="1"/>
</dbReference>
<dbReference type="CDD" id="cd00082">
    <property type="entry name" value="HisKA"/>
    <property type="match status" value="1"/>
</dbReference>
<dbReference type="SMART" id="SM00387">
    <property type="entry name" value="HATPase_c"/>
    <property type="match status" value="1"/>
</dbReference>
<protein>
    <recommendedName>
        <fullName evidence="2">histidine kinase</fullName>
        <ecNumber evidence="2">2.7.13.3</ecNumber>
    </recommendedName>
</protein>
<dbReference type="PANTHER" id="PTHR43065">
    <property type="entry name" value="SENSOR HISTIDINE KINASE"/>
    <property type="match status" value="1"/>
</dbReference>
<dbReference type="Gene3D" id="3.30.565.10">
    <property type="entry name" value="Histidine kinase-like ATPase, C-terminal domain"/>
    <property type="match status" value="1"/>
</dbReference>
<keyword evidence="7" id="KW-0418">Kinase</keyword>
<dbReference type="STRING" id="1008305.A4H02_06945"/>
<feature type="transmembrane region" description="Helical" evidence="5">
    <location>
        <begin position="146"/>
        <end position="165"/>
    </location>
</feature>
<organism evidence="7 8">
    <name type="scientific">Fervidobacterium thailandense</name>
    <dbReference type="NCBI Taxonomy" id="1008305"/>
    <lineage>
        <taxon>Bacteria</taxon>
        <taxon>Thermotogati</taxon>
        <taxon>Thermotogota</taxon>
        <taxon>Thermotogae</taxon>
        <taxon>Thermotogales</taxon>
        <taxon>Fervidobacteriaceae</taxon>
        <taxon>Fervidobacterium</taxon>
    </lineage>
</organism>
<keyword evidence="8" id="KW-1185">Reference proteome</keyword>
<name>A0A1E3G1P5_9BACT</name>
<dbReference type="InterPro" id="IPR036890">
    <property type="entry name" value="HATPase_C_sf"/>
</dbReference>
<dbReference type="SUPFAM" id="SSF55874">
    <property type="entry name" value="ATPase domain of HSP90 chaperone/DNA topoisomerase II/histidine kinase"/>
    <property type="match status" value="1"/>
</dbReference>
<sequence>MELVGGESVSTKKANPFVVLKVISIVSLMTLFSLVSKIYINNWEQSLNTTLESFSKTLSHAVWTLNRELIEASIKNMIYVKDILEILVLDDKGEVLARVSHDKRSNTKLEKFFNLKKSVKRFLIYYKGFFAGQVYFRYYYYTATVFLLLLTVIFVSFMLSAYFAIDNLEKNRKLKNMLQELNDANTELELTLNELEATQQKVINSEKMAALGKLMVNIAHDVNTPTGVIYGSSTELLTRVEIIHEKYLNDELTEKDFEEFIATCRELLDIIVRNSEKIRELVQSLKRVAMQEVTQVYSTVKVKDLVDDVLRTMHPRLRKTKAQIHVNVPDNLTVRTIPGAWVQILMNLIDNSVVHGFEYDNPGNIYISFYEKNGKLVLEYRDDGKGMDKETKTRAFEPFFTTDSLHGTGLGLSIVHQLAVEVLHGDIELYSEPGKGVTIIVSAPLNHENP</sequence>
<dbReference type="AlphaFoldDB" id="A0A1E3G1P5"/>
<keyword evidence="7" id="KW-0808">Transferase</keyword>
<dbReference type="InterPro" id="IPR003661">
    <property type="entry name" value="HisK_dim/P_dom"/>
</dbReference>
<keyword evidence="4" id="KW-0175">Coiled coil</keyword>
<reference evidence="8" key="1">
    <citation type="submission" date="2016-04" db="EMBL/GenBank/DDBJ databases">
        <title>The genome sequence project of a novel Fervidobacterium isolate from a hot spring in Thailand.</title>
        <authorList>
            <person name="Gonzalez J.M."/>
            <person name="Cuecas A."/>
            <person name="Kanoksilapatham W."/>
        </authorList>
    </citation>
    <scope>NUCLEOTIDE SEQUENCE [LARGE SCALE GENOMIC DNA]</scope>
    <source>
        <strain evidence="8">FC2004</strain>
    </source>
</reference>
<dbReference type="PANTHER" id="PTHR43065:SF47">
    <property type="match status" value="1"/>
</dbReference>
<keyword evidence="5" id="KW-0812">Transmembrane</keyword>
<feature type="transmembrane region" description="Helical" evidence="5">
    <location>
        <begin position="18"/>
        <end position="40"/>
    </location>
</feature>
<dbReference type="InterPro" id="IPR004358">
    <property type="entry name" value="Sig_transdc_His_kin-like_C"/>
</dbReference>
<dbReference type="PROSITE" id="PS50109">
    <property type="entry name" value="HIS_KIN"/>
    <property type="match status" value="1"/>
</dbReference>
<dbReference type="Pfam" id="PF02518">
    <property type="entry name" value="HATPase_c"/>
    <property type="match status" value="1"/>
</dbReference>
<keyword evidence="5" id="KW-0472">Membrane</keyword>
<evidence type="ECO:0000256" key="1">
    <source>
        <dbReference type="ARBA" id="ARBA00000085"/>
    </source>
</evidence>
<dbReference type="EC" id="2.7.13.3" evidence="2"/>
<comment type="caution">
    <text evidence="7">The sequence shown here is derived from an EMBL/GenBank/DDBJ whole genome shotgun (WGS) entry which is preliminary data.</text>
</comment>